<proteinExistence type="predicted"/>
<name>A0A6A6KSD2_HEVBR</name>
<gene>
    <name evidence="1" type="ORF">GH714_017279</name>
</gene>
<dbReference type="EMBL" id="JAAGAX010000015">
    <property type="protein sequence ID" value="KAF2290953.1"/>
    <property type="molecule type" value="Genomic_DNA"/>
</dbReference>
<comment type="caution">
    <text evidence="1">The sequence shown here is derived from an EMBL/GenBank/DDBJ whole genome shotgun (WGS) entry which is preliminary data.</text>
</comment>
<protein>
    <submittedName>
        <fullName evidence="1">Uncharacterized protein</fullName>
    </submittedName>
</protein>
<sequence length="129" mass="14072">MLILLLFNHVKVHLEPCTGLACCEGLVIKRLSSDAAFLDSLDLVPTVAYYGRGGRQRVSAAHFSLPVMMVPMKNSKAYAHDFLSKLLEQCSVSLHSKVIPKPKVWEVKVGGLTISLDHCAAIGIVDPIM</sequence>
<dbReference type="AlphaFoldDB" id="A0A6A6KSD2"/>
<dbReference type="Proteomes" id="UP000467840">
    <property type="component" value="Chromosome 2"/>
</dbReference>
<organism evidence="1 2">
    <name type="scientific">Hevea brasiliensis</name>
    <name type="common">Para rubber tree</name>
    <name type="synonym">Siphonia brasiliensis</name>
    <dbReference type="NCBI Taxonomy" id="3981"/>
    <lineage>
        <taxon>Eukaryota</taxon>
        <taxon>Viridiplantae</taxon>
        <taxon>Streptophyta</taxon>
        <taxon>Embryophyta</taxon>
        <taxon>Tracheophyta</taxon>
        <taxon>Spermatophyta</taxon>
        <taxon>Magnoliopsida</taxon>
        <taxon>eudicotyledons</taxon>
        <taxon>Gunneridae</taxon>
        <taxon>Pentapetalae</taxon>
        <taxon>rosids</taxon>
        <taxon>fabids</taxon>
        <taxon>Malpighiales</taxon>
        <taxon>Euphorbiaceae</taxon>
        <taxon>Crotonoideae</taxon>
        <taxon>Micrandreae</taxon>
        <taxon>Hevea</taxon>
    </lineage>
</organism>
<evidence type="ECO:0000313" key="1">
    <source>
        <dbReference type="EMBL" id="KAF2290953.1"/>
    </source>
</evidence>
<accession>A0A6A6KSD2</accession>
<keyword evidence="2" id="KW-1185">Reference proteome</keyword>
<reference evidence="1 2" key="1">
    <citation type="journal article" date="2020" name="Mol. Plant">
        <title>The Chromosome-Based Rubber Tree Genome Provides New Insights into Spurge Genome Evolution and Rubber Biosynthesis.</title>
        <authorList>
            <person name="Liu J."/>
            <person name="Shi C."/>
            <person name="Shi C.C."/>
            <person name="Li W."/>
            <person name="Zhang Q.J."/>
            <person name="Zhang Y."/>
            <person name="Li K."/>
            <person name="Lu H.F."/>
            <person name="Shi C."/>
            <person name="Zhu S.T."/>
            <person name="Xiao Z.Y."/>
            <person name="Nan H."/>
            <person name="Yue Y."/>
            <person name="Zhu X.G."/>
            <person name="Wu Y."/>
            <person name="Hong X.N."/>
            <person name="Fan G.Y."/>
            <person name="Tong Y."/>
            <person name="Zhang D."/>
            <person name="Mao C.L."/>
            <person name="Liu Y.L."/>
            <person name="Hao S.J."/>
            <person name="Liu W.Q."/>
            <person name="Lv M.Q."/>
            <person name="Zhang H.B."/>
            <person name="Liu Y."/>
            <person name="Hu-Tang G.R."/>
            <person name="Wang J.P."/>
            <person name="Wang J.H."/>
            <person name="Sun Y.H."/>
            <person name="Ni S.B."/>
            <person name="Chen W.B."/>
            <person name="Zhang X.C."/>
            <person name="Jiao Y.N."/>
            <person name="Eichler E.E."/>
            <person name="Li G.H."/>
            <person name="Liu X."/>
            <person name="Gao L.Z."/>
        </authorList>
    </citation>
    <scope>NUCLEOTIDE SEQUENCE [LARGE SCALE GENOMIC DNA]</scope>
    <source>
        <strain evidence="2">cv. GT1</strain>
        <tissue evidence="1">Leaf</tissue>
    </source>
</reference>
<evidence type="ECO:0000313" key="2">
    <source>
        <dbReference type="Proteomes" id="UP000467840"/>
    </source>
</evidence>